<evidence type="ECO:0000313" key="7">
    <source>
        <dbReference type="Proteomes" id="UP000032749"/>
    </source>
</evidence>
<dbReference type="Pfam" id="PF12867">
    <property type="entry name" value="DinB_2"/>
    <property type="match status" value="1"/>
</dbReference>
<evidence type="ECO:0000256" key="2">
    <source>
        <dbReference type="ARBA" id="ARBA00023004"/>
    </source>
</evidence>
<evidence type="ECO:0000259" key="5">
    <source>
        <dbReference type="Pfam" id="PF12867"/>
    </source>
</evidence>
<dbReference type="HOGENOM" id="CLU_012431_9_0_6"/>
<dbReference type="AlphaFoldDB" id="R4YPX9"/>
<sequence>MSTAEDLLQTLRQQKNSSQTLNDKPNELLSNFQRIRQQSLKLCHELEIEDFELQADAFVSPIKWHLAHTSWFFETFVLKSTPDYQVFHPQFEYLFNSYYNAVGKQFPRDKRGLMSRPTVQEVKAYRQYIDQRLNKLLFDPDTLTQEQSDLIILGLNHEQQHQELMLTDLKYNLSFNPLYPIYAKAKFPLEQAPDNNQNSAIEPLRFIEFGGGIYNFGHKGVGFSFDNETPRHPFLIQDFRIAHRLITNQEYCDFIDAGGYQDPQYWLADGWAWVQQNKVTGPLYWQLESEANDSVNVQSETKNNNKPQRYEFRLTGYGQLHPQQPVTHVSFYEADAYARWAGKRLPSEYEWEVVCKKREIVGTFVDAQSFHPLQLATHQASEENEPNNSKNEVKQLFGDCWQWTQSSYAPYPGFKTPAGAVGEYNGKFMCNQMVLRGGSCVTPKDHLRTTYRNFFYPQDRWQFTGIRLAEDV</sequence>
<dbReference type="SUPFAM" id="SSF56436">
    <property type="entry name" value="C-type lectin-like"/>
    <property type="match status" value="1"/>
</dbReference>
<keyword evidence="7" id="KW-1185">Reference proteome</keyword>
<feature type="domain" description="DinB-like" evidence="5">
    <location>
        <begin position="32"/>
        <end position="164"/>
    </location>
</feature>
<dbReference type="STRING" id="698738.OLEAN_C00380"/>
<proteinExistence type="predicted"/>
<organism evidence="6 7">
    <name type="scientific">Oleispira antarctica RB-8</name>
    <dbReference type="NCBI Taxonomy" id="698738"/>
    <lineage>
        <taxon>Bacteria</taxon>
        <taxon>Pseudomonadati</taxon>
        <taxon>Pseudomonadota</taxon>
        <taxon>Gammaproteobacteria</taxon>
        <taxon>Oceanospirillales</taxon>
        <taxon>Oceanospirillaceae</taxon>
        <taxon>Oleispira</taxon>
    </lineage>
</organism>
<dbReference type="Gene3D" id="3.90.1580.10">
    <property type="entry name" value="paralog of FGE (formylglycine-generating enzyme)"/>
    <property type="match status" value="1"/>
</dbReference>
<dbReference type="InterPro" id="IPR051043">
    <property type="entry name" value="Sulfatase_Mod_Factor_Kinase"/>
</dbReference>
<protein>
    <recommendedName>
        <fullName evidence="8">Sulfatase-modifying factor enzyme domain-containing protein</fullName>
    </recommendedName>
</protein>
<dbReference type="PATRIC" id="fig|698738.3.peg.38"/>
<dbReference type="KEGG" id="oai:OLEAN_C00380"/>
<dbReference type="InterPro" id="IPR024775">
    <property type="entry name" value="DinB-like"/>
</dbReference>
<evidence type="ECO:0000256" key="1">
    <source>
        <dbReference type="ARBA" id="ARBA00023002"/>
    </source>
</evidence>
<evidence type="ECO:0008006" key="8">
    <source>
        <dbReference type="Google" id="ProtNLM"/>
    </source>
</evidence>
<dbReference type="Pfam" id="PF03781">
    <property type="entry name" value="FGE-sulfatase"/>
    <property type="match status" value="1"/>
</dbReference>
<keyword evidence="1" id="KW-0560">Oxidoreductase</keyword>
<accession>R4YPX9</accession>
<comment type="pathway">
    <text evidence="3">Amino-acid biosynthesis; ergothioneine biosynthesis.</text>
</comment>
<name>R4YPX9_OLEAN</name>
<dbReference type="InterPro" id="IPR017806">
    <property type="entry name" value="EgtB"/>
</dbReference>
<gene>
    <name evidence="6" type="ORF">OLEAN_C00380</name>
</gene>
<reference evidence="6 7" key="1">
    <citation type="journal article" date="2013" name="Nat. Commun.">
        <title>Genome sequence and functional genomic analysis of the oil-degrading bacterium Oleispira antarctica.</title>
        <authorList>
            <person name="Kube M."/>
            <person name="Chernikova T.N."/>
            <person name="Al-Ramahi Y."/>
            <person name="Beloqui A."/>
            <person name="Lopez-Cortez N."/>
            <person name="Guazzaroni M.E."/>
            <person name="Heipieper H.J."/>
            <person name="Klages S."/>
            <person name="Kotsyurbenko O.R."/>
            <person name="Langer I."/>
            <person name="Nechitaylo T.Y."/>
            <person name="Lunsdorf H."/>
            <person name="Fernandez M."/>
            <person name="Juarez S."/>
            <person name="Ciordia S."/>
            <person name="Singer A."/>
            <person name="Kagan O."/>
            <person name="Egorova O."/>
            <person name="Petit P.A."/>
            <person name="Stogios P."/>
            <person name="Kim Y."/>
            <person name="Tchigvintsev A."/>
            <person name="Flick R."/>
            <person name="Denaro R."/>
            <person name="Genovese M."/>
            <person name="Albar J.P."/>
            <person name="Reva O.N."/>
            <person name="Martinez-Gomariz M."/>
            <person name="Tran H."/>
            <person name="Ferrer M."/>
            <person name="Savchenko A."/>
            <person name="Yakunin A.F."/>
            <person name="Yakimov M.M."/>
            <person name="Golyshina O.V."/>
            <person name="Reinhardt R."/>
            <person name="Golyshin P.N."/>
        </authorList>
    </citation>
    <scope>NUCLEOTIDE SEQUENCE [LARGE SCALE GENOMIC DNA]</scope>
</reference>
<dbReference type="PANTHER" id="PTHR23150:SF36">
    <property type="entry name" value="HERCYNINE OXYGENASE"/>
    <property type="match status" value="1"/>
</dbReference>
<dbReference type="InterPro" id="IPR016187">
    <property type="entry name" value="CTDL_fold"/>
</dbReference>
<evidence type="ECO:0000256" key="3">
    <source>
        <dbReference type="ARBA" id="ARBA00037882"/>
    </source>
</evidence>
<evidence type="ECO:0000313" key="6">
    <source>
        <dbReference type="EMBL" id="CCK74214.1"/>
    </source>
</evidence>
<dbReference type="InterPro" id="IPR042095">
    <property type="entry name" value="SUMF_sf"/>
</dbReference>
<keyword evidence="2" id="KW-0408">Iron</keyword>
<dbReference type="GO" id="GO:0052699">
    <property type="term" value="P:ergothioneine biosynthetic process"/>
    <property type="evidence" value="ECO:0007669"/>
    <property type="project" value="InterPro"/>
</dbReference>
<dbReference type="PANTHER" id="PTHR23150">
    <property type="entry name" value="SULFATASE MODIFYING FACTOR 1, 2"/>
    <property type="match status" value="1"/>
</dbReference>
<dbReference type="InterPro" id="IPR005532">
    <property type="entry name" value="SUMF_dom"/>
</dbReference>
<dbReference type="NCBIfam" id="TIGR03440">
    <property type="entry name" value="egtB_TIGR03440"/>
    <property type="match status" value="1"/>
</dbReference>
<dbReference type="EMBL" id="FO203512">
    <property type="protein sequence ID" value="CCK74214.1"/>
    <property type="molecule type" value="Genomic_DNA"/>
</dbReference>
<feature type="domain" description="Sulfatase-modifying factor enzyme-like" evidence="4">
    <location>
        <begin position="209"/>
        <end position="469"/>
    </location>
</feature>
<evidence type="ECO:0000259" key="4">
    <source>
        <dbReference type="Pfam" id="PF03781"/>
    </source>
</evidence>
<dbReference type="OrthoDB" id="9768004at2"/>
<dbReference type="Proteomes" id="UP000032749">
    <property type="component" value="Chromosome"/>
</dbReference>